<gene>
    <name evidence="7" type="ORF">PSON_ATCC_30995.1.T0460014</name>
</gene>
<evidence type="ECO:0000259" key="5">
    <source>
        <dbReference type="PROSITE" id="PS50011"/>
    </source>
</evidence>
<reference evidence="7" key="1">
    <citation type="submission" date="2021-01" db="EMBL/GenBank/DDBJ databases">
        <authorList>
            <consortium name="Genoscope - CEA"/>
            <person name="William W."/>
        </authorList>
    </citation>
    <scope>NUCLEOTIDE SEQUENCE</scope>
</reference>
<protein>
    <submittedName>
        <fullName evidence="7">Uncharacterized protein</fullName>
    </submittedName>
</protein>
<name>A0A8S1MUZ5_9CILI</name>
<dbReference type="PROSITE" id="PS00108">
    <property type="entry name" value="PROTEIN_KINASE_ST"/>
    <property type="match status" value="1"/>
</dbReference>
<dbReference type="CDD" id="cd14811">
    <property type="entry name" value="bZIP_u2"/>
    <property type="match status" value="1"/>
</dbReference>
<evidence type="ECO:0000256" key="1">
    <source>
        <dbReference type="ARBA" id="ARBA00022741"/>
    </source>
</evidence>
<dbReference type="PROSITE" id="PS50011">
    <property type="entry name" value="PROTEIN_KINASE_DOM"/>
    <property type="match status" value="1"/>
</dbReference>
<dbReference type="EMBL" id="CAJJDN010000046">
    <property type="protein sequence ID" value="CAD8083980.1"/>
    <property type="molecule type" value="Genomic_DNA"/>
</dbReference>
<accession>A0A8S1MUZ5</accession>
<feature type="compositionally biased region" description="Polar residues" evidence="4">
    <location>
        <begin position="92"/>
        <end position="112"/>
    </location>
</feature>
<evidence type="ECO:0000256" key="2">
    <source>
        <dbReference type="ARBA" id="ARBA00022840"/>
    </source>
</evidence>
<feature type="domain" description="Protein kinase" evidence="5">
    <location>
        <begin position="637"/>
        <end position="900"/>
    </location>
</feature>
<evidence type="ECO:0000313" key="8">
    <source>
        <dbReference type="Proteomes" id="UP000692954"/>
    </source>
</evidence>
<evidence type="ECO:0000313" key="7">
    <source>
        <dbReference type="EMBL" id="CAD8083980.1"/>
    </source>
</evidence>
<dbReference type="AlphaFoldDB" id="A0A8S1MUZ5"/>
<evidence type="ECO:0000256" key="3">
    <source>
        <dbReference type="PROSITE-ProRule" id="PRU10141"/>
    </source>
</evidence>
<dbReference type="Pfam" id="PF00170">
    <property type="entry name" value="bZIP_1"/>
    <property type="match status" value="1"/>
</dbReference>
<evidence type="ECO:0000259" key="6">
    <source>
        <dbReference type="PROSITE" id="PS50217"/>
    </source>
</evidence>
<organism evidence="7 8">
    <name type="scientific">Paramecium sonneborni</name>
    <dbReference type="NCBI Taxonomy" id="65129"/>
    <lineage>
        <taxon>Eukaryota</taxon>
        <taxon>Sar</taxon>
        <taxon>Alveolata</taxon>
        <taxon>Ciliophora</taxon>
        <taxon>Intramacronucleata</taxon>
        <taxon>Oligohymenophorea</taxon>
        <taxon>Peniculida</taxon>
        <taxon>Parameciidae</taxon>
        <taxon>Paramecium</taxon>
    </lineage>
</organism>
<dbReference type="OrthoDB" id="290808at2759"/>
<dbReference type="InterPro" id="IPR000719">
    <property type="entry name" value="Prot_kinase_dom"/>
</dbReference>
<dbReference type="SMART" id="SM00220">
    <property type="entry name" value="S_TKc"/>
    <property type="match status" value="1"/>
</dbReference>
<dbReference type="GO" id="GO:0004672">
    <property type="term" value="F:protein kinase activity"/>
    <property type="evidence" value="ECO:0007669"/>
    <property type="project" value="InterPro"/>
</dbReference>
<feature type="compositionally biased region" description="Polar residues" evidence="4">
    <location>
        <begin position="184"/>
        <end position="193"/>
    </location>
</feature>
<feature type="region of interest" description="Disordered" evidence="4">
    <location>
        <begin position="156"/>
        <end position="214"/>
    </location>
</feature>
<feature type="compositionally biased region" description="Polar residues" evidence="4">
    <location>
        <begin position="158"/>
        <end position="175"/>
    </location>
</feature>
<dbReference type="SMART" id="SM00338">
    <property type="entry name" value="BRLZ"/>
    <property type="match status" value="1"/>
</dbReference>
<dbReference type="Pfam" id="PF00069">
    <property type="entry name" value="Pkinase"/>
    <property type="match status" value="1"/>
</dbReference>
<feature type="region of interest" description="Disordered" evidence="4">
    <location>
        <begin position="1062"/>
        <end position="1082"/>
    </location>
</feature>
<dbReference type="GO" id="GO:0003700">
    <property type="term" value="F:DNA-binding transcription factor activity"/>
    <property type="evidence" value="ECO:0007669"/>
    <property type="project" value="InterPro"/>
</dbReference>
<feature type="region of interest" description="Disordered" evidence="4">
    <location>
        <begin position="92"/>
        <end position="114"/>
    </location>
</feature>
<dbReference type="Proteomes" id="UP000692954">
    <property type="component" value="Unassembled WGS sequence"/>
</dbReference>
<sequence>MADSFNSSGQFYNFVGTAGTADFMPGSGQEQQLSFGRNYLGYNDQQVGSFQNNFHQSQLIDSEVKNSLDQFFEMKIEDVRLDNLLIQEESSNQQKLKQSIHSDVNSRSQYSGDQEFRLESAEQINSKFKPEVKMLIPQNQGKSIYREKIDSLLEKRTSNNNSVSPSITPRSSKSQQKLERKRSQNLQNENSNDMADPTQLKLAKNRESAKNSRERKKIYQQLLEKQVQELQIENEKLRDICKNQAQSMEIVNKKTQKFQLFLEQQQQMFEKLELCIIKKASFDEIGIIMDALRYRIQSNSQERNDTARVYFDSIAEIMLPMQVKYLLYACQNSKDMFANTDQDYSEWLKEGFESTKVNFENFTKLKKFQTKVQQLKQNISKQQINQLIFIVLQIKQRMKQNLSKIKLLNWIKFGILQNQYQIHCNQVLQCVHCIIIFIEMNYRQAHCLINQRILRQKMMIFHLKQRKKQIMEQIKWLKGVENYKTYIIKLLFCFSEHKRMADQKVVSVFDFGKIRNKFWQPCDKSVLDSQSFLVEQDFLTAGKVMVKQILIVLGLEYIYKVSTNKLKCAPLATMHLSFIDPGADHMVQLNSDEQQFGLKLTYQTKTLDIFLSDKSLYDQWKQHFRRVCLLENFHDAFMVSKLIGKGSFAKVYLATRKENNQQYAIKAFSKSFMQQQHKGIESLLNEMQVMRKLNHQNIVKLHEVHETTNSVYFVVDIITGGELLQRVRETGFLPAETLQRLAYNLLSALNHLHQFKIAHRDLKPENLLLRSNENNYDIILADFGLAAQLTDENILFKRCGTPGFVAPEILEYMEGQQFYDEKCDVFSAGVILYLLITGGQPFTGKDQKAILKANKDCQIDFEDSLFKSAPIQMQDLMKSMLQKKPSNRLSSTECLRHPYFKELVKQEQIKQEKYQSNLTDYNQQFKNNVRAGSIDLTLEQRQPAFTGNMNSIESISCVSNGSFAKIEMKAPSVVGASKFSQYSSRLNRLGSRDISDIPTTQLQKTESKKHIDLHRIAIQNSHRKQIIDQFEDQPVHQENSDVSDMVRLYNSTRQIRIPDNLTQLSQTNKQASTPTTKGKQNS</sequence>
<feature type="domain" description="BZIP" evidence="6">
    <location>
        <begin position="201"/>
        <end position="238"/>
    </location>
</feature>
<proteinExistence type="predicted"/>
<dbReference type="InterPro" id="IPR017441">
    <property type="entry name" value="Protein_kinase_ATP_BS"/>
</dbReference>
<dbReference type="GO" id="GO:0005524">
    <property type="term" value="F:ATP binding"/>
    <property type="evidence" value="ECO:0007669"/>
    <property type="project" value="UniProtKB-UniRule"/>
</dbReference>
<dbReference type="PROSITE" id="PS50217">
    <property type="entry name" value="BZIP"/>
    <property type="match status" value="1"/>
</dbReference>
<keyword evidence="2 3" id="KW-0067">ATP-binding</keyword>
<comment type="caution">
    <text evidence="7">The sequence shown here is derived from an EMBL/GenBank/DDBJ whole genome shotgun (WGS) entry which is preliminary data.</text>
</comment>
<dbReference type="PROSITE" id="PS00036">
    <property type="entry name" value="BZIP_BASIC"/>
    <property type="match status" value="1"/>
</dbReference>
<dbReference type="InterPro" id="IPR004827">
    <property type="entry name" value="bZIP"/>
</dbReference>
<dbReference type="FunFam" id="1.10.510.10:FF:000945">
    <property type="entry name" value="Uncharacterized protein"/>
    <property type="match status" value="1"/>
</dbReference>
<keyword evidence="1 3" id="KW-0547">Nucleotide-binding</keyword>
<dbReference type="PROSITE" id="PS00107">
    <property type="entry name" value="PROTEIN_KINASE_ATP"/>
    <property type="match status" value="1"/>
</dbReference>
<dbReference type="FunFam" id="3.30.200.20:FF:000042">
    <property type="entry name" value="Aurora kinase A"/>
    <property type="match status" value="1"/>
</dbReference>
<feature type="binding site" evidence="3">
    <location>
        <position position="666"/>
    </location>
    <ligand>
        <name>ATP</name>
        <dbReference type="ChEBI" id="CHEBI:30616"/>
    </ligand>
</feature>
<evidence type="ECO:0000256" key="4">
    <source>
        <dbReference type="SAM" id="MobiDB-lite"/>
    </source>
</evidence>
<dbReference type="PANTHER" id="PTHR24347">
    <property type="entry name" value="SERINE/THREONINE-PROTEIN KINASE"/>
    <property type="match status" value="1"/>
</dbReference>
<dbReference type="InterPro" id="IPR008271">
    <property type="entry name" value="Ser/Thr_kinase_AS"/>
</dbReference>
<keyword evidence="8" id="KW-1185">Reference proteome</keyword>